<accession>A0ABW1V4U7</accession>
<proteinExistence type="predicted"/>
<feature type="domain" description="CN hydrolase" evidence="2">
    <location>
        <begin position="4"/>
        <end position="245"/>
    </location>
</feature>
<dbReference type="RefSeq" id="WP_379234471.1">
    <property type="nucleotide sequence ID" value="NZ_JBHSTE010000003.1"/>
</dbReference>
<evidence type="ECO:0000259" key="2">
    <source>
        <dbReference type="PROSITE" id="PS50263"/>
    </source>
</evidence>
<reference evidence="4" key="1">
    <citation type="journal article" date="2019" name="Int. J. Syst. Evol. Microbiol.">
        <title>The Global Catalogue of Microorganisms (GCM) 10K type strain sequencing project: providing services to taxonomists for standard genome sequencing and annotation.</title>
        <authorList>
            <consortium name="The Broad Institute Genomics Platform"/>
            <consortium name="The Broad Institute Genome Sequencing Center for Infectious Disease"/>
            <person name="Wu L."/>
            <person name="Ma J."/>
        </authorList>
    </citation>
    <scope>NUCLEOTIDE SEQUENCE [LARGE SCALE GENOMIC DNA]</scope>
    <source>
        <strain evidence="4">PCU 280</strain>
    </source>
</reference>
<dbReference type="InterPro" id="IPR036526">
    <property type="entry name" value="C-N_Hydrolase_sf"/>
</dbReference>
<evidence type="ECO:0000313" key="4">
    <source>
        <dbReference type="Proteomes" id="UP001596233"/>
    </source>
</evidence>
<dbReference type="EMBL" id="JBHSTE010000003">
    <property type="protein sequence ID" value="MFC6333231.1"/>
    <property type="molecule type" value="Genomic_DNA"/>
</dbReference>
<protein>
    <submittedName>
        <fullName evidence="3">Nitrilase-related carbon-nitrogen hydrolase</fullName>
    </submittedName>
</protein>
<dbReference type="InterPro" id="IPR003010">
    <property type="entry name" value="C-N_Hydrolase"/>
</dbReference>
<dbReference type="SUPFAM" id="SSF56317">
    <property type="entry name" value="Carbon-nitrogen hydrolase"/>
    <property type="match status" value="1"/>
</dbReference>
<dbReference type="PANTHER" id="PTHR43674:SF16">
    <property type="entry name" value="CARBON-NITROGEN FAMILY, PUTATIVE (AFU_ORTHOLOGUE AFUA_5G02350)-RELATED"/>
    <property type="match status" value="1"/>
</dbReference>
<name>A0ABW1V4U7_9BACL</name>
<dbReference type="Proteomes" id="UP001596233">
    <property type="component" value="Unassembled WGS sequence"/>
</dbReference>
<organism evidence="3 4">
    <name type="scientific">Paenibacillus septentrionalis</name>
    <dbReference type="NCBI Taxonomy" id="429342"/>
    <lineage>
        <taxon>Bacteria</taxon>
        <taxon>Bacillati</taxon>
        <taxon>Bacillota</taxon>
        <taxon>Bacilli</taxon>
        <taxon>Bacillales</taxon>
        <taxon>Paenibacillaceae</taxon>
        <taxon>Paenibacillus</taxon>
    </lineage>
</organism>
<dbReference type="Gene3D" id="3.60.110.10">
    <property type="entry name" value="Carbon-nitrogen hydrolase"/>
    <property type="match status" value="1"/>
</dbReference>
<dbReference type="InterPro" id="IPR050345">
    <property type="entry name" value="Aliph_Amidase/BUP"/>
</dbReference>
<keyword evidence="1 3" id="KW-0378">Hydrolase</keyword>
<dbReference type="Pfam" id="PF00795">
    <property type="entry name" value="CN_hydrolase"/>
    <property type="match status" value="1"/>
</dbReference>
<comment type="caution">
    <text evidence="3">The sequence shown here is derived from an EMBL/GenBank/DDBJ whole genome shotgun (WGS) entry which is preliminary data.</text>
</comment>
<dbReference type="PROSITE" id="PS50263">
    <property type="entry name" value="CN_HYDROLASE"/>
    <property type="match status" value="1"/>
</dbReference>
<evidence type="ECO:0000256" key="1">
    <source>
        <dbReference type="ARBA" id="ARBA00022801"/>
    </source>
</evidence>
<keyword evidence="4" id="KW-1185">Reference proteome</keyword>
<gene>
    <name evidence="3" type="ORF">ACFP56_11400</name>
</gene>
<dbReference type="GO" id="GO:0016787">
    <property type="term" value="F:hydrolase activity"/>
    <property type="evidence" value="ECO:0007669"/>
    <property type="project" value="UniProtKB-KW"/>
</dbReference>
<dbReference type="PANTHER" id="PTHR43674">
    <property type="entry name" value="NITRILASE C965.09-RELATED"/>
    <property type="match status" value="1"/>
</dbReference>
<sequence>MRAATLALVQFDSVIGDVVSNTRKAISFMQQAGSQQADLIVFPELFLTGYDLDVLGSRYQELAQHEQSEAVRQLCEAAKAAEINAILPMPLRTASGIGNGALAVNRLGEIVAQYAKVHLWAEEQRYFTAGDELIVAAFDFAKVGMMICYDAGFPEAARSLTLKGAEMLVAPSAFTKDLAQRWNIYFATRALENTRFVAAVNGVGGLSEESWLFGNNKVSAPNGELVLDAELDREAMQLLTIDLTLNKEYESSIPYLRDRRADIYSK</sequence>
<evidence type="ECO:0000313" key="3">
    <source>
        <dbReference type="EMBL" id="MFC6333231.1"/>
    </source>
</evidence>